<dbReference type="Proteomes" id="UP000002019">
    <property type="component" value="Chromosome"/>
</dbReference>
<protein>
    <submittedName>
        <fullName evidence="1">Uncharacterized protein</fullName>
    </submittedName>
</protein>
<organism evidence="1 2">
    <name type="scientific">Cloacimonas acidaminovorans (strain Evry)</name>
    <dbReference type="NCBI Taxonomy" id="459349"/>
    <lineage>
        <taxon>Bacteria</taxon>
        <taxon>Pseudomonadati</taxon>
        <taxon>Candidatus Cloacimonadota</taxon>
        <taxon>Candidatus Cloacimonadia</taxon>
        <taxon>Candidatus Cloacimonadales</taxon>
        <taxon>Candidatus Cloacimonadaceae</taxon>
        <taxon>Candidatus Cloacimonas</taxon>
    </lineage>
</organism>
<dbReference type="AlphaFoldDB" id="B0VHB5"/>
<keyword evidence="2" id="KW-1185">Reference proteome</keyword>
<evidence type="ECO:0000313" key="2">
    <source>
        <dbReference type="Proteomes" id="UP000002019"/>
    </source>
</evidence>
<dbReference type="RefSeq" id="WP_015424588.1">
    <property type="nucleotide sequence ID" value="NC_020449.1"/>
</dbReference>
<dbReference type="STRING" id="459349.CLOAM0849"/>
<proteinExistence type="predicted"/>
<dbReference type="KEGG" id="caci:CLOAM0849"/>
<accession>B0VHB5</accession>
<dbReference type="HOGENOM" id="CLU_929697_0_0_0"/>
<sequence length="299" mass="35109">MNEKDKELLYQAYLEGIKKETKTPPIELEDRELFLPEDAEFSFPEPKQYPDQLPGSIIMLENNDYLICCLIIDEMGKDRYLAYKLSPYTVFASEFDILFATDSGKYILETDNYFYITEQEIEEAIEMDFIERKNLEKLKLELKKEHPINKNINTDLESPENKFRIMEHNITLELRCRQSNPLIWIPQIELQYKRKPEDTLQLAAADKHIAQFALGIISPDMKKLNDYAYFAENYTLQKDECHNLLLLPDENLIDKKAEIRCGNIIVFKGKLPKQIVLANFVPFFPKQAQDLLDIKLKVL</sequence>
<name>B0VHB5_CLOAI</name>
<dbReference type="EMBL" id="CU466930">
    <property type="protein sequence ID" value="CAO80730.1"/>
    <property type="molecule type" value="Genomic_DNA"/>
</dbReference>
<evidence type="ECO:0000313" key="1">
    <source>
        <dbReference type="EMBL" id="CAO80730.1"/>
    </source>
</evidence>
<reference evidence="1 2" key="1">
    <citation type="journal article" date="2008" name="J. Bacteriol.">
        <title>'Candidatus Cloacamonas acidaminovorans': genome sequence reconstruction provides a first glimpse of a new bacterial division.</title>
        <authorList>
            <person name="Pelletier E."/>
            <person name="Kreimeyer A."/>
            <person name="Bocs S."/>
            <person name="Rouy Z."/>
            <person name="Gyapay G."/>
            <person name="Chouari R."/>
            <person name="Riviere D."/>
            <person name="Ganesan A."/>
            <person name="Daegelen P."/>
            <person name="Sghir A."/>
            <person name="Cohen G.N."/>
            <person name="Medigue C."/>
            <person name="Weissenbach J."/>
            <person name="Le Paslier D."/>
        </authorList>
    </citation>
    <scope>NUCLEOTIDE SEQUENCE [LARGE SCALE GENOMIC DNA]</scope>
    <source>
        <strain evidence="2">Evry</strain>
    </source>
</reference>
<gene>
    <name evidence="1" type="ordered locus">CLOAM0849</name>
</gene>